<feature type="binding site" evidence="4">
    <location>
        <begin position="26"/>
        <end position="31"/>
    </location>
    <ligand>
        <name>substrate</name>
    </ligand>
</feature>
<dbReference type="GO" id="GO:0003839">
    <property type="term" value="F:gamma-glutamylcyclotransferase activity"/>
    <property type="evidence" value="ECO:0007669"/>
    <property type="project" value="UniProtKB-EC"/>
</dbReference>
<evidence type="ECO:0000259" key="5">
    <source>
        <dbReference type="Pfam" id="PF06094"/>
    </source>
</evidence>
<evidence type="ECO:0000256" key="3">
    <source>
        <dbReference type="PIRSR" id="PIRSR617939-1"/>
    </source>
</evidence>
<dbReference type="InterPro" id="IPR013024">
    <property type="entry name" value="GGCT-like"/>
</dbReference>
<evidence type="ECO:0000256" key="4">
    <source>
        <dbReference type="PIRSR" id="PIRSR617939-2"/>
    </source>
</evidence>
<dbReference type="InterPro" id="IPR009288">
    <property type="entry name" value="AIG2-like_dom"/>
</dbReference>
<evidence type="ECO:0000256" key="1">
    <source>
        <dbReference type="ARBA" id="ARBA00012346"/>
    </source>
</evidence>
<evidence type="ECO:0000256" key="2">
    <source>
        <dbReference type="ARBA" id="ARBA00023239"/>
    </source>
</evidence>
<gene>
    <name evidence="6" type="ORF">BN869_000004443_1</name>
    <name evidence="7" type="ORF">IM811_003918</name>
</gene>
<dbReference type="InterPro" id="IPR036568">
    <property type="entry name" value="GGCT-like_sf"/>
</dbReference>
<feature type="domain" description="Gamma-glutamylcyclotransferase AIG2-like" evidence="5">
    <location>
        <begin position="26"/>
        <end position="141"/>
    </location>
</feature>
<name>A0A0B7K106_BIOOC</name>
<feature type="active site" description="Proton acceptor" evidence="3">
    <location>
        <position position="103"/>
    </location>
</feature>
<organism evidence="6">
    <name type="scientific">Bionectria ochroleuca</name>
    <name type="common">Gliocladium roseum</name>
    <dbReference type="NCBI Taxonomy" id="29856"/>
    <lineage>
        <taxon>Eukaryota</taxon>
        <taxon>Fungi</taxon>
        <taxon>Dikarya</taxon>
        <taxon>Ascomycota</taxon>
        <taxon>Pezizomycotina</taxon>
        <taxon>Sordariomycetes</taxon>
        <taxon>Hypocreomycetidae</taxon>
        <taxon>Hypocreales</taxon>
        <taxon>Bionectriaceae</taxon>
        <taxon>Clonostachys</taxon>
    </lineage>
</organism>
<keyword evidence="2" id="KW-0456">Lyase</keyword>
<dbReference type="Pfam" id="PF06094">
    <property type="entry name" value="GGACT"/>
    <property type="match status" value="1"/>
</dbReference>
<dbReference type="Gene3D" id="3.10.490.10">
    <property type="entry name" value="Gamma-glutamyl cyclotransferase-like"/>
    <property type="match status" value="1"/>
</dbReference>
<dbReference type="EC" id="4.3.2.9" evidence="1"/>
<dbReference type="PANTHER" id="PTHR12935">
    <property type="entry name" value="GAMMA-GLUTAMYLCYCLOTRANSFERASE"/>
    <property type="match status" value="1"/>
</dbReference>
<evidence type="ECO:0000313" key="7">
    <source>
        <dbReference type="EMBL" id="KAF9745617.1"/>
    </source>
</evidence>
<evidence type="ECO:0000313" key="6">
    <source>
        <dbReference type="EMBL" id="CEO48386.1"/>
    </source>
</evidence>
<dbReference type="SUPFAM" id="SSF110857">
    <property type="entry name" value="Gamma-glutamyl cyclotransferase-like"/>
    <property type="match status" value="1"/>
</dbReference>
<dbReference type="PANTHER" id="PTHR12935:SF0">
    <property type="entry name" value="GAMMA-GLUTAMYLCYCLOTRANSFERASE"/>
    <property type="match status" value="1"/>
</dbReference>
<dbReference type="EMBL" id="JADCTT010000012">
    <property type="protein sequence ID" value="KAF9745617.1"/>
    <property type="molecule type" value="Genomic_DNA"/>
</dbReference>
<dbReference type="CDD" id="cd06661">
    <property type="entry name" value="GGCT_like"/>
    <property type="match status" value="1"/>
</dbReference>
<accession>A0A0B7K106</accession>
<dbReference type="InterPro" id="IPR017939">
    <property type="entry name" value="G-Glutamylcylcotransferase"/>
</dbReference>
<dbReference type="AlphaFoldDB" id="A0A0B7K106"/>
<dbReference type="EMBL" id="CDPU01000010">
    <property type="protein sequence ID" value="CEO48386.1"/>
    <property type="molecule type" value="Genomic_DNA"/>
</dbReference>
<protein>
    <recommendedName>
        <fullName evidence="1">gamma-glutamylcyclotransferase</fullName>
        <ecNumber evidence="1">4.3.2.9</ecNumber>
    </recommendedName>
</protein>
<dbReference type="Proteomes" id="UP000616885">
    <property type="component" value="Unassembled WGS sequence"/>
</dbReference>
<feature type="binding site" evidence="4">
    <location>
        <position position="152"/>
    </location>
    <ligand>
        <name>substrate</name>
    </ligand>
</feature>
<proteinExistence type="predicted"/>
<sequence>MLVHEDSQQSQGSTMTLMEERQEIIYFAYGSNLSTRQMLKRCPSSTPIGLGHLPGWKWIINERGYANIVRDTQSGPKAPASSGVFGLLYLLPPQDEDSLDRHEGVPWAYQKFKLDMSWVKDDQKNAVVGQDVTALVYIDQERVTESAPKEEYIERMHIGIEDAIGNWGLDEQYAEFMRRKLVKKTENSL</sequence>
<reference evidence="7" key="2">
    <citation type="submission" date="2020-10" db="EMBL/GenBank/DDBJ databases">
        <title>High-Quality Genome Resource of Clonostachys rosea strain S41 by Oxford Nanopore Long-Read Sequencing.</title>
        <authorList>
            <person name="Wang H."/>
        </authorList>
    </citation>
    <scope>NUCLEOTIDE SEQUENCE</scope>
    <source>
        <strain evidence="7">S41</strain>
    </source>
</reference>
<reference evidence="6" key="1">
    <citation type="submission" date="2015-01" db="EMBL/GenBank/DDBJ databases">
        <authorList>
            <person name="Durling Mikael"/>
        </authorList>
    </citation>
    <scope>NUCLEOTIDE SEQUENCE</scope>
</reference>